<dbReference type="EMBL" id="FZPC01000016">
    <property type="protein sequence ID" value="SNT18119.1"/>
    <property type="molecule type" value="Genomic_DNA"/>
</dbReference>
<evidence type="ECO:0000313" key="8">
    <source>
        <dbReference type="Proteomes" id="UP000199693"/>
    </source>
</evidence>
<dbReference type="Gene3D" id="3.40.50.300">
    <property type="entry name" value="P-loop containing nucleotide triphosphate hydrolases"/>
    <property type="match status" value="1"/>
</dbReference>
<dbReference type="SUPFAM" id="SSF52540">
    <property type="entry name" value="P-loop containing nucleoside triphosphate hydrolases"/>
    <property type="match status" value="1"/>
</dbReference>
<keyword evidence="7" id="KW-1185">Reference proteome</keyword>
<evidence type="ECO:0000256" key="2">
    <source>
        <dbReference type="ARBA" id="ARBA00022840"/>
    </source>
</evidence>
<organism evidence="5 8">
    <name type="scientific">Pseudomonas delhiensis</name>
    <dbReference type="NCBI Taxonomy" id="366289"/>
    <lineage>
        <taxon>Bacteria</taxon>
        <taxon>Pseudomonadati</taxon>
        <taxon>Pseudomonadota</taxon>
        <taxon>Gammaproteobacteria</taxon>
        <taxon>Pseudomonadales</taxon>
        <taxon>Pseudomonadaceae</taxon>
        <taxon>Pseudomonas</taxon>
    </lineage>
</organism>
<dbReference type="GO" id="GO:0005524">
    <property type="term" value="F:ATP binding"/>
    <property type="evidence" value="ECO:0007669"/>
    <property type="project" value="UniProtKB-KW"/>
</dbReference>
<evidence type="ECO:0000259" key="4">
    <source>
        <dbReference type="SMART" id="SM00534"/>
    </source>
</evidence>
<dbReference type="PANTHER" id="PTHR11361">
    <property type="entry name" value="DNA MISMATCH REPAIR PROTEIN MUTS FAMILY MEMBER"/>
    <property type="match status" value="1"/>
</dbReference>
<keyword evidence="1" id="KW-0547">Nucleotide-binding</keyword>
<reference evidence="6 7" key="2">
    <citation type="submission" date="2017-06" db="EMBL/GenBank/DDBJ databases">
        <authorList>
            <person name="Varghese N."/>
            <person name="Submissions S."/>
        </authorList>
    </citation>
    <scope>NUCLEOTIDE SEQUENCE [LARGE SCALE GENOMIC DNA]</scope>
    <source>
        <strain evidence="6 7">RLD-1</strain>
    </source>
</reference>
<dbReference type="GO" id="GO:0005829">
    <property type="term" value="C:cytosol"/>
    <property type="evidence" value="ECO:0007669"/>
    <property type="project" value="TreeGrafter"/>
</dbReference>
<evidence type="ECO:0000313" key="5">
    <source>
        <dbReference type="EMBL" id="SDJ16561.1"/>
    </source>
</evidence>
<keyword evidence="3" id="KW-0238">DNA-binding</keyword>
<name>A0A239KKJ9_9PSED</name>
<feature type="domain" description="DNA mismatch repair proteins mutS family" evidence="4">
    <location>
        <begin position="366"/>
        <end position="546"/>
    </location>
</feature>
<dbReference type="EMBL" id="FNEC01000013">
    <property type="protein sequence ID" value="SDJ16561.1"/>
    <property type="molecule type" value="Genomic_DNA"/>
</dbReference>
<dbReference type="Pfam" id="PF00488">
    <property type="entry name" value="MutS_V"/>
    <property type="match status" value="1"/>
</dbReference>
<dbReference type="InterPro" id="IPR045076">
    <property type="entry name" value="MutS"/>
</dbReference>
<dbReference type="AlphaFoldDB" id="A0A239KKJ9"/>
<evidence type="ECO:0000256" key="3">
    <source>
        <dbReference type="ARBA" id="ARBA00023125"/>
    </source>
</evidence>
<dbReference type="InterPro" id="IPR000432">
    <property type="entry name" value="DNA_mismatch_repair_MutS_C"/>
</dbReference>
<keyword evidence="2" id="KW-0067">ATP-binding</keyword>
<reference evidence="5 8" key="1">
    <citation type="submission" date="2016-10" db="EMBL/GenBank/DDBJ databases">
        <authorList>
            <person name="de Groot N.N."/>
        </authorList>
    </citation>
    <scope>NUCLEOTIDE SEQUENCE [LARGE SCALE GENOMIC DNA]</scope>
    <source>
        <strain evidence="5 8">CCM 7361</strain>
    </source>
</reference>
<proteinExistence type="predicted"/>
<evidence type="ECO:0000256" key="1">
    <source>
        <dbReference type="ARBA" id="ARBA00022741"/>
    </source>
</evidence>
<sequence length="547" mass="61526">MTPDDIRPPEEWIMSSAMQPLSGTAALDPHVADTPPGDFHSILFPGARRPTLASAPPPCFRDLNLDQVVDAITADRHEYDLEPFFYTHLDDLDAIVYRQEVMHDLLDPGLLADLQAFAAGMRAVRRHLVPEEKLYYARQQQRSFVEAVRVYCDTLTQLARALAARPFASRGLRGLLAYLGRYLAAERFVGLAGDTRHLLDGLGAVTYSMLIRDNQVRVQRYEPTEDISEAIDRTFAKFRQGDVRDYHARFNEWPGMNHVEAAVLDRVAQLYPEVFAEQAGFCEKHADFIDATVQDFDREVQFYLAYLAYIQPLVDAGMPFCFPGVRTDSKAVFARNAFDLALASRLVRNSNRLEVVCNDFELAGRERILVVSGPNQGGKTTFARLVGQLHYLACIGCRVPAEAAELFLFDRLYTLFEKQERPGDLRGKLQDDLLRARGILEGASGRSLILINEIFSSTTASDAAFLGQKILARIIALDALCVCVTFIHELTQMGQSIVSMMSCVDPDDPSRRTFKVLRKPADRLSYALSIARKHRLAYDSVKERIRP</sequence>
<evidence type="ECO:0000313" key="7">
    <source>
        <dbReference type="Proteomes" id="UP000198309"/>
    </source>
</evidence>
<dbReference type="GO" id="GO:0006298">
    <property type="term" value="P:mismatch repair"/>
    <property type="evidence" value="ECO:0007669"/>
    <property type="project" value="InterPro"/>
</dbReference>
<dbReference type="Proteomes" id="UP000199693">
    <property type="component" value="Unassembled WGS sequence"/>
</dbReference>
<dbReference type="Proteomes" id="UP000198309">
    <property type="component" value="Unassembled WGS sequence"/>
</dbReference>
<dbReference type="SMART" id="SM00534">
    <property type="entry name" value="MUTSac"/>
    <property type="match status" value="1"/>
</dbReference>
<gene>
    <name evidence="5" type="ORF">SAMN05216189_101395</name>
    <name evidence="6" type="ORF">SAMN06295949_11653</name>
</gene>
<dbReference type="PANTHER" id="PTHR11361:SF34">
    <property type="entry name" value="DNA MISMATCH REPAIR PROTEIN MSH1, MITOCHONDRIAL"/>
    <property type="match status" value="1"/>
</dbReference>
<dbReference type="GO" id="GO:0030983">
    <property type="term" value="F:mismatched DNA binding"/>
    <property type="evidence" value="ECO:0007669"/>
    <property type="project" value="InterPro"/>
</dbReference>
<protein>
    <submittedName>
        <fullName evidence="5">MutS domain V</fullName>
    </submittedName>
</protein>
<dbReference type="GO" id="GO:0140664">
    <property type="term" value="F:ATP-dependent DNA damage sensor activity"/>
    <property type="evidence" value="ECO:0007669"/>
    <property type="project" value="InterPro"/>
</dbReference>
<dbReference type="InterPro" id="IPR027417">
    <property type="entry name" value="P-loop_NTPase"/>
</dbReference>
<accession>A0A239KKJ9</accession>
<evidence type="ECO:0000313" key="6">
    <source>
        <dbReference type="EMBL" id="SNT18119.1"/>
    </source>
</evidence>